<dbReference type="FunFam" id="1.10.840.10:FF:000001">
    <property type="entry name" value="Rap guanine nucleotide exchange factor (GEF) 6"/>
    <property type="match status" value="1"/>
</dbReference>
<dbReference type="InterPro" id="IPR023578">
    <property type="entry name" value="Ras_GEF_dom_sf"/>
</dbReference>
<dbReference type="GO" id="GO:0070161">
    <property type="term" value="C:anchoring junction"/>
    <property type="evidence" value="ECO:0007669"/>
    <property type="project" value="UniProtKB-SubCell"/>
</dbReference>
<feature type="domain" description="Cyclic nucleotide-binding" evidence="27">
    <location>
        <begin position="37"/>
        <end position="84"/>
    </location>
</feature>
<evidence type="ECO:0000256" key="10">
    <source>
        <dbReference type="ARBA" id="ARBA00022490"/>
    </source>
</evidence>
<dbReference type="InterPro" id="IPR000651">
    <property type="entry name" value="Ras-like_Gua-exchang_fac_N"/>
</dbReference>
<keyword evidence="13" id="KW-0967">Endosome</keyword>
<feature type="compositionally biased region" description="Low complexity" evidence="25">
    <location>
        <begin position="197"/>
        <end position="211"/>
    </location>
</feature>
<evidence type="ECO:0000256" key="17">
    <source>
        <dbReference type="ARBA" id="ARBA00022949"/>
    </source>
</evidence>
<evidence type="ECO:0000256" key="2">
    <source>
        <dbReference type="ARBA" id="ARBA00004282"/>
    </source>
</evidence>
<evidence type="ECO:0000256" key="14">
    <source>
        <dbReference type="ARBA" id="ARBA00022782"/>
    </source>
</evidence>
<dbReference type="GO" id="GO:0005085">
    <property type="term" value="F:guanyl-nucleotide exchange factor activity"/>
    <property type="evidence" value="ECO:0007669"/>
    <property type="project" value="UniProtKB-KW"/>
</dbReference>
<dbReference type="Pfam" id="PF00595">
    <property type="entry name" value="PDZ"/>
    <property type="match status" value="1"/>
</dbReference>
<evidence type="ECO:0000256" key="20">
    <source>
        <dbReference type="ARBA" id="ARBA00030673"/>
    </source>
</evidence>
<dbReference type="FunFam" id="2.30.42.10:FF:000024">
    <property type="entry name" value="rap guanine nucleotide exchange factor 2 isoform X1"/>
    <property type="match status" value="1"/>
</dbReference>
<dbReference type="GO" id="GO:0005886">
    <property type="term" value="C:plasma membrane"/>
    <property type="evidence" value="ECO:0007669"/>
    <property type="project" value="UniProtKB-SubCell"/>
</dbReference>
<dbReference type="GO" id="GO:0048471">
    <property type="term" value="C:perinuclear region of cytoplasm"/>
    <property type="evidence" value="ECO:0007669"/>
    <property type="project" value="UniProtKB-SubCell"/>
</dbReference>
<evidence type="ECO:0000256" key="4">
    <source>
        <dbReference type="ARBA" id="ARBA00004603"/>
    </source>
</evidence>
<dbReference type="GeneID" id="105908693"/>
<organism evidence="31 32">
    <name type="scientific">Clupea harengus</name>
    <name type="common">Atlantic herring</name>
    <dbReference type="NCBI Taxonomy" id="7950"/>
    <lineage>
        <taxon>Eukaryota</taxon>
        <taxon>Metazoa</taxon>
        <taxon>Chordata</taxon>
        <taxon>Craniata</taxon>
        <taxon>Vertebrata</taxon>
        <taxon>Euteleostomi</taxon>
        <taxon>Actinopterygii</taxon>
        <taxon>Neopterygii</taxon>
        <taxon>Teleostei</taxon>
        <taxon>Clupei</taxon>
        <taxon>Clupeiformes</taxon>
        <taxon>Clupeoidei</taxon>
        <taxon>Clupeidae</taxon>
        <taxon>Clupea</taxon>
    </lineage>
</organism>
<feature type="domain" description="N-terminal Ras-GEF" evidence="30">
    <location>
        <begin position="422"/>
        <end position="539"/>
    </location>
</feature>
<dbReference type="GO" id="GO:0030154">
    <property type="term" value="P:cell differentiation"/>
    <property type="evidence" value="ECO:0007669"/>
    <property type="project" value="UniProtKB-KW"/>
</dbReference>
<evidence type="ECO:0000256" key="1">
    <source>
        <dbReference type="ARBA" id="ARBA00004236"/>
    </source>
</evidence>
<dbReference type="GO" id="GO:0005770">
    <property type="term" value="C:late endosome"/>
    <property type="evidence" value="ECO:0007669"/>
    <property type="project" value="UniProtKB-SubCell"/>
</dbReference>
<dbReference type="GO" id="GO:0005096">
    <property type="term" value="F:GTPase activator activity"/>
    <property type="evidence" value="ECO:0007669"/>
    <property type="project" value="UniProtKB-KW"/>
</dbReference>
<dbReference type="InterPro" id="IPR001478">
    <property type="entry name" value="PDZ"/>
</dbReference>
<dbReference type="PROSITE" id="PS50009">
    <property type="entry name" value="RASGEF_CAT"/>
    <property type="match status" value="1"/>
</dbReference>
<dbReference type="Pfam" id="PF00618">
    <property type="entry name" value="RasGEF_N"/>
    <property type="match status" value="1"/>
</dbReference>
<keyword evidence="9" id="KW-1003">Cell membrane</keyword>
<keyword evidence="7" id="KW-0343">GTPase activation</keyword>
<dbReference type="CDD" id="cd00155">
    <property type="entry name" value="RasGEF"/>
    <property type="match status" value="1"/>
</dbReference>
<dbReference type="Gene3D" id="3.10.20.90">
    <property type="entry name" value="Phosphatidylinositol 3-kinase Catalytic Subunit, Chain A, domain 1"/>
    <property type="match status" value="1"/>
</dbReference>
<evidence type="ECO:0000259" key="29">
    <source>
        <dbReference type="PROSITE" id="PS50200"/>
    </source>
</evidence>
<evidence type="ECO:0000256" key="5">
    <source>
        <dbReference type="ARBA" id="ARBA00010829"/>
    </source>
</evidence>
<dbReference type="InterPro" id="IPR001895">
    <property type="entry name" value="RASGEF_cat_dom"/>
</dbReference>
<dbReference type="SMART" id="SM00147">
    <property type="entry name" value="RasGEF"/>
    <property type="match status" value="1"/>
</dbReference>
<evidence type="ECO:0000313" key="32">
    <source>
        <dbReference type="RefSeq" id="XP_031424827.1"/>
    </source>
</evidence>
<evidence type="ECO:0000259" key="28">
    <source>
        <dbReference type="PROSITE" id="PS50106"/>
    </source>
</evidence>
<keyword evidence="17" id="KW-0965">Cell junction</keyword>
<evidence type="ECO:0000256" key="22">
    <source>
        <dbReference type="ARBA" id="ARBA00031980"/>
    </source>
</evidence>
<evidence type="ECO:0000259" key="30">
    <source>
        <dbReference type="PROSITE" id="PS50212"/>
    </source>
</evidence>
<keyword evidence="31" id="KW-1185">Reference proteome</keyword>
<dbReference type="GO" id="GO:0007399">
    <property type="term" value="P:nervous system development"/>
    <property type="evidence" value="ECO:0007669"/>
    <property type="project" value="UniProtKB-KW"/>
</dbReference>
<keyword evidence="8" id="KW-0217">Developmental protein</keyword>
<dbReference type="InterPro" id="IPR000159">
    <property type="entry name" value="RA_dom"/>
</dbReference>
<evidence type="ECO:0000256" key="11">
    <source>
        <dbReference type="ARBA" id="ARBA00022553"/>
    </source>
</evidence>
<dbReference type="SMART" id="SM00228">
    <property type="entry name" value="PDZ"/>
    <property type="match status" value="1"/>
</dbReference>
<dbReference type="CDD" id="cd06755">
    <property type="entry name" value="PDZ_RapGEF2_RapGEF6-like"/>
    <property type="match status" value="1"/>
</dbReference>
<evidence type="ECO:0000256" key="21">
    <source>
        <dbReference type="ARBA" id="ARBA00031545"/>
    </source>
</evidence>
<dbReference type="SMART" id="SM00100">
    <property type="entry name" value="cNMP"/>
    <property type="match status" value="2"/>
</dbReference>
<dbReference type="InterPro" id="IPR029071">
    <property type="entry name" value="Ubiquitin-like_domsf"/>
</dbReference>
<dbReference type="PROSITE" id="PS50200">
    <property type="entry name" value="RA"/>
    <property type="match status" value="1"/>
</dbReference>
<comment type="similarity">
    <text evidence="5">Belongs to the RAPGEF2 family.</text>
</comment>
<comment type="subcellular location">
    <subcellularLocation>
        <location evidence="2">Cell junction</location>
    </subcellularLocation>
    <subcellularLocation>
        <location evidence="1">Cell membrane</location>
    </subcellularLocation>
    <subcellularLocation>
        <location evidence="3">Cytoplasm</location>
        <location evidence="3">Perinuclear region</location>
    </subcellularLocation>
    <subcellularLocation>
        <location evidence="4">Late endosome</location>
    </subcellularLocation>
</comment>
<dbReference type="SUPFAM" id="SSF50156">
    <property type="entry name" value="PDZ domain-like"/>
    <property type="match status" value="1"/>
</dbReference>
<dbReference type="SMART" id="SM00229">
    <property type="entry name" value="RasGEFN"/>
    <property type="match status" value="1"/>
</dbReference>
<dbReference type="InterPro" id="IPR018490">
    <property type="entry name" value="cNMP-bd_dom_sf"/>
</dbReference>
<dbReference type="PROSITE" id="PS50042">
    <property type="entry name" value="CNMP_BINDING_3"/>
    <property type="match status" value="2"/>
</dbReference>
<keyword evidence="12 24" id="KW-0344">Guanine-nucleotide releasing factor</keyword>
<evidence type="ECO:0000256" key="18">
    <source>
        <dbReference type="ARBA" id="ARBA00023136"/>
    </source>
</evidence>
<evidence type="ECO:0000256" key="25">
    <source>
        <dbReference type="SAM" id="MobiDB-lite"/>
    </source>
</evidence>
<proteinExistence type="inferred from homology"/>
<dbReference type="Pfam" id="PF00788">
    <property type="entry name" value="RA"/>
    <property type="match status" value="1"/>
</dbReference>
<dbReference type="SUPFAM" id="SSF48366">
    <property type="entry name" value="Ras GEF"/>
    <property type="match status" value="1"/>
</dbReference>
<evidence type="ECO:0000256" key="24">
    <source>
        <dbReference type="PROSITE-ProRule" id="PRU00168"/>
    </source>
</evidence>
<feature type="domain" description="Ras-GEF" evidence="26">
    <location>
        <begin position="887"/>
        <end position="1121"/>
    </location>
</feature>
<dbReference type="PROSITE" id="PS50212">
    <property type="entry name" value="RASGEF_NTER"/>
    <property type="match status" value="1"/>
</dbReference>
<dbReference type="PANTHER" id="PTHR45161">
    <property type="entry name" value="CYTOSKELETON-ASSOCIATED PROTEIN 4"/>
    <property type="match status" value="1"/>
</dbReference>
<dbReference type="AlphaFoldDB" id="A0A6P8FNW5"/>
<evidence type="ECO:0000313" key="31">
    <source>
        <dbReference type="Proteomes" id="UP000515152"/>
    </source>
</evidence>
<feature type="region of interest" description="Disordered" evidence="25">
    <location>
        <begin position="189"/>
        <end position="211"/>
    </location>
</feature>
<dbReference type="Gene3D" id="1.20.870.10">
    <property type="entry name" value="Son of sevenless (SoS) protein Chain: S domain 1"/>
    <property type="match status" value="1"/>
</dbReference>
<keyword evidence="10" id="KW-0963">Cytoplasm</keyword>
<evidence type="ECO:0000256" key="7">
    <source>
        <dbReference type="ARBA" id="ARBA00022468"/>
    </source>
</evidence>
<feature type="domain" description="Ras-associating" evidence="29">
    <location>
        <begin position="776"/>
        <end position="862"/>
    </location>
</feature>
<dbReference type="Gene3D" id="1.10.840.10">
    <property type="entry name" value="Ras guanine-nucleotide exchange factors catalytic domain"/>
    <property type="match status" value="1"/>
</dbReference>
<evidence type="ECO:0000256" key="16">
    <source>
        <dbReference type="ARBA" id="ARBA00022902"/>
    </source>
</evidence>
<dbReference type="Pfam" id="PF00617">
    <property type="entry name" value="RasGEF"/>
    <property type="match status" value="1"/>
</dbReference>
<evidence type="ECO:0000259" key="27">
    <source>
        <dbReference type="PROSITE" id="PS50042"/>
    </source>
</evidence>
<evidence type="ECO:0000256" key="23">
    <source>
        <dbReference type="ARBA" id="ARBA00032021"/>
    </source>
</evidence>
<evidence type="ECO:0000256" key="19">
    <source>
        <dbReference type="ARBA" id="ARBA00029925"/>
    </source>
</evidence>
<dbReference type="InterPro" id="IPR014710">
    <property type="entry name" value="RmlC-like_jellyroll"/>
</dbReference>
<name>A0A6P8FNW5_CLUHA</name>
<keyword evidence="11" id="KW-0597">Phosphoprotein</keyword>
<dbReference type="SUPFAM" id="SSF54236">
    <property type="entry name" value="Ubiquitin-like"/>
    <property type="match status" value="1"/>
</dbReference>
<keyword evidence="18" id="KW-0472">Membrane</keyword>
<dbReference type="SUPFAM" id="SSF51206">
    <property type="entry name" value="cAMP-binding domain-like"/>
    <property type="match status" value="2"/>
</dbReference>
<feature type="region of interest" description="Disordered" evidence="25">
    <location>
        <begin position="633"/>
        <end position="656"/>
    </location>
</feature>
<dbReference type="SMART" id="SM00314">
    <property type="entry name" value="RA"/>
    <property type="match status" value="1"/>
</dbReference>
<accession>A0A6P8FNW5</accession>
<evidence type="ECO:0000256" key="12">
    <source>
        <dbReference type="ARBA" id="ARBA00022658"/>
    </source>
</evidence>
<dbReference type="InterPro" id="IPR000595">
    <property type="entry name" value="cNMP-bd_dom"/>
</dbReference>
<dbReference type="Gene3D" id="2.60.120.10">
    <property type="entry name" value="Jelly Rolls"/>
    <property type="match status" value="2"/>
</dbReference>
<feature type="domain" description="PDZ" evidence="28">
    <location>
        <begin position="540"/>
        <end position="610"/>
    </location>
</feature>
<dbReference type="CDD" id="cd01785">
    <property type="entry name" value="RA_PDZ-GEF1"/>
    <property type="match status" value="1"/>
</dbReference>
<dbReference type="PROSITE" id="PS50106">
    <property type="entry name" value="PDZ"/>
    <property type="match status" value="1"/>
</dbReference>
<keyword evidence="14" id="KW-0221">Differentiation</keyword>
<evidence type="ECO:0000256" key="13">
    <source>
        <dbReference type="ARBA" id="ARBA00022753"/>
    </source>
</evidence>
<evidence type="ECO:0000256" key="15">
    <source>
        <dbReference type="ARBA" id="ARBA00022843"/>
    </source>
</evidence>
<dbReference type="CDD" id="cd00038">
    <property type="entry name" value="CAP_ED"/>
    <property type="match status" value="2"/>
</dbReference>
<feature type="region of interest" description="Disordered" evidence="25">
    <location>
        <begin position="140"/>
        <end position="172"/>
    </location>
</feature>
<feature type="compositionally biased region" description="Basic and acidic residues" evidence="25">
    <location>
        <begin position="633"/>
        <end position="648"/>
    </location>
</feature>
<evidence type="ECO:0000259" key="26">
    <source>
        <dbReference type="PROSITE" id="PS50009"/>
    </source>
</evidence>
<dbReference type="FunFam" id="2.60.120.10:FF:000008">
    <property type="entry name" value="Rap guanine nucleotide exchange factor (GEF) 2"/>
    <property type="match status" value="1"/>
</dbReference>
<dbReference type="InterPro" id="IPR036964">
    <property type="entry name" value="RASGEF_cat_dom_sf"/>
</dbReference>
<keyword evidence="16" id="KW-0524">Neurogenesis</keyword>
<feature type="compositionally biased region" description="Acidic residues" evidence="25">
    <location>
        <begin position="238"/>
        <end position="249"/>
    </location>
</feature>
<sequence>MASYVDNRFRQAVMMNPAERTQQDLEVVYSYLHGMEALSNLREHQLRIMCETVRYERHEANEVLYYPDDIGNCWYILLSGSVFIKESMFLPRSSFGKRSAGSLRRGCECIVLEPSEMIVVDYMDENEEYFQRQASHRQSRRRFRKINQKGERQTIIDTVDPYPTGKPPAARGYHTLPADFSRLHLADGLHPQGTHVSSSQSGCSITSDSGSSSLSDIYQATECEPGDMDLSGLPETAVDSEEDDDEEDIERASDPLMSRDIVRDCLEKDPMDRTDDDIEQLLEFMHQLPAFANMTMSVRRELCAVMVFAVVERAGTVVLNDGEELDSWSVILNGSVEVTYPEGRAEILCMGNSFGVSPTMDKEYMKGVMKTKVDDCQFVCIAQQDYCCILNQVEKNMQKVEEEGEIVMVKEHRELDRTGTRKGHIVIKGTTERLTMHLVEEHSVVDPTYIEDFLLTYRTFLSSPMVVGEKLLEWFHDPSLRDKVTRVVLLWVNNHFNDFEGDLAMTRFLEEFENNLEREKMCGHLRLLNIACAAKAKLRVVTLTKPSREAPLAFTLLGGAEKGFRIFIDSVEPGSKAAEAGLKRGDQILEVNGQNFENVQLSKANEILRNNTHLSITVKTNLLVFKELLARPDQEHEHDGEDEPDRKNGAPHIPKIGDMKKASRYSIPDLAVDVEQVMGLEKVSKKGKANTVGGRNKLKKIFDKTLTSILPPKPYNDVGVGQSQDDSIVGLKQSKQIAPALPVSGNLSSSNPDLLQSHHRILDFNNQPEPPPANMSDQVLRVFKADQQSRYIMISKDTTAKEVVAQAIREFALTAAPDAYSLCEVSVTPEGVIKQRRLPEQLSKLADRIQLSGRYYLKSNMETETLCSDEDAQELLRESHISLLQLSTVEVATQLSMRAFVLFSAIEPTEYIDDLFKLRSAALAAAAAASKTEVPTSSLKRFEEAINRETFWVASEVVREPNQLKRMKIVKHFVKIALHCRECKNFNSMFAIISGLNLAPVSRLRGTWEKLPSKYEKLFSDLQDLFDPSRNMAKYRNVLNNQNLQPPIIPLFPVIKKDLTFLHEGNDSKVDGLVNFEKLRMMAKEIRHVGRMAAVNMDPALMFRTRYVCPEGSQTAPNDPPYPWAERLTCHGCNGSFTATGKTHESP</sequence>
<evidence type="ECO:0000256" key="8">
    <source>
        <dbReference type="ARBA" id="ARBA00022473"/>
    </source>
</evidence>
<dbReference type="FunFam" id="1.20.870.10:FF:000001">
    <property type="entry name" value="rap guanine nucleotide exchange factor 2 isoform X2"/>
    <property type="match status" value="1"/>
</dbReference>
<evidence type="ECO:0000256" key="6">
    <source>
        <dbReference type="ARBA" id="ARBA00016709"/>
    </source>
</evidence>
<dbReference type="InterPro" id="IPR036034">
    <property type="entry name" value="PDZ_sf"/>
</dbReference>
<evidence type="ECO:0000256" key="9">
    <source>
        <dbReference type="ARBA" id="ARBA00022475"/>
    </source>
</evidence>
<feature type="region of interest" description="Disordered" evidence="25">
    <location>
        <begin position="223"/>
        <end position="256"/>
    </location>
</feature>
<protein>
    <recommendedName>
        <fullName evidence="6">Rap guanine nucleotide exchange factor 2</fullName>
    </recommendedName>
    <alternativeName>
        <fullName evidence="21">Cyclic nucleotide ras GEF</fullName>
    </alternativeName>
    <alternativeName>
        <fullName evidence="23">Neural RAP guanine nucleotide exchange protein</fullName>
    </alternativeName>
    <alternativeName>
        <fullName evidence="20">PDZ domain-containing guanine nucleotide exchange factor 1</fullName>
    </alternativeName>
    <alternativeName>
        <fullName evidence="19">RA-GEF-1</fullName>
    </alternativeName>
    <alternativeName>
        <fullName evidence="22">Ras/Rap1-associating GEF-1</fullName>
    </alternativeName>
</protein>
<dbReference type="GO" id="GO:0007264">
    <property type="term" value="P:small GTPase-mediated signal transduction"/>
    <property type="evidence" value="ECO:0007669"/>
    <property type="project" value="InterPro"/>
</dbReference>
<evidence type="ECO:0000256" key="3">
    <source>
        <dbReference type="ARBA" id="ARBA00004556"/>
    </source>
</evidence>
<reference evidence="32" key="1">
    <citation type="submission" date="2025-08" db="UniProtKB">
        <authorList>
            <consortium name="RefSeq"/>
        </authorList>
    </citation>
    <scope>IDENTIFICATION</scope>
</reference>
<dbReference type="Proteomes" id="UP000515152">
    <property type="component" value="Chromosome 6"/>
</dbReference>
<dbReference type="Gene3D" id="2.30.42.10">
    <property type="match status" value="1"/>
</dbReference>
<dbReference type="CDD" id="cd06224">
    <property type="entry name" value="REM"/>
    <property type="match status" value="1"/>
</dbReference>
<gene>
    <name evidence="32" type="primary">LOC105908693</name>
</gene>
<keyword evidence="15" id="KW-0832">Ubl conjugation</keyword>
<dbReference type="PANTHER" id="PTHR45161:SF2">
    <property type="entry name" value="RAP GUANINE NUCLEOTIDE EXCHANGE FACTOR 2"/>
    <property type="match status" value="1"/>
</dbReference>
<dbReference type="RefSeq" id="XP_031424827.1">
    <property type="nucleotide sequence ID" value="XM_031568967.2"/>
</dbReference>
<feature type="domain" description="Cyclic nucleotide-binding" evidence="27">
    <location>
        <begin position="290"/>
        <end position="355"/>
    </location>
</feature>